<dbReference type="SUPFAM" id="SSF52540">
    <property type="entry name" value="P-loop containing nucleoside triphosphate hydrolases"/>
    <property type="match status" value="1"/>
</dbReference>
<dbReference type="InterPro" id="IPR027417">
    <property type="entry name" value="P-loop_NTPase"/>
</dbReference>
<name>D6TMN8_KTERA</name>
<proteinExistence type="predicted"/>
<dbReference type="Proteomes" id="UP000004508">
    <property type="component" value="Unassembled WGS sequence"/>
</dbReference>
<dbReference type="Pfam" id="PF13481">
    <property type="entry name" value="AAA_25"/>
    <property type="match status" value="1"/>
</dbReference>
<evidence type="ECO:0000313" key="2">
    <source>
        <dbReference type="Proteomes" id="UP000004508"/>
    </source>
</evidence>
<dbReference type="EMBL" id="ADVG01000002">
    <property type="protein sequence ID" value="EFH87038.1"/>
    <property type="molecule type" value="Genomic_DNA"/>
</dbReference>
<reference evidence="1 2" key="1">
    <citation type="journal article" date="2011" name="Stand. Genomic Sci.">
        <title>Non-contiguous finished genome sequence and contextual data of the filamentous soil bacterium Ktedonobacter racemifer type strain (SOSP1-21).</title>
        <authorList>
            <person name="Chang Y.J."/>
            <person name="Land M."/>
            <person name="Hauser L."/>
            <person name="Chertkov O."/>
            <person name="Del Rio T.G."/>
            <person name="Nolan M."/>
            <person name="Copeland A."/>
            <person name="Tice H."/>
            <person name="Cheng J.F."/>
            <person name="Lucas S."/>
            <person name="Han C."/>
            <person name="Goodwin L."/>
            <person name="Pitluck S."/>
            <person name="Ivanova N."/>
            <person name="Ovchinikova G."/>
            <person name="Pati A."/>
            <person name="Chen A."/>
            <person name="Palaniappan K."/>
            <person name="Mavromatis K."/>
            <person name="Liolios K."/>
            <person name="Brettin T."/>
            <person name="Fiebig A."/>
            <person name="Rohde M."/>
            <person name="Abt B."/>
            <person name="Goker M."/>
            <person name="Detter J.C."/>
            <person name="Woyke T."/>
            <person name="Bristow J."/>
            <person name="Eisen J.A."/>
            <person name="Markowitz V."/>
            <person name="Hugenholtz P."/>
            <person name="Kyrpides N.C."/>
            <person name="Klenk H.P."/>
            <person name="Lapidus A."/>
        </authorList>
    </citation>
    <scope>NUCLEOTIDE SEQUENCE [LARGE SCALE GENOMIC DNA]</scope>
    <source>
        <strain evidence="2">DSM 44963</strain>
    </source>
</reference>
<accession>D6TMN8</accession>
<evidence type="ECO:0000313" key="1">
    <source>
        <dbReference type="EMBL" id="EFH87038.1"/>
    </source>
</evidence>
<organism evidence="1 2">
    <name type="scientific">Ktedonobacter racemifer DSM 44963</name>
    <dbReference type="NCBI Taxonomy" id="485913"/>
    <lineage>
        <taxon>Bacteria</taxon>
        <taxon>Bacillati</taxon>
        <taxon>Chloroflexota</taxon>
        <taxon>Ktedonobacteria</taxon>
        <taxon>Ktedonobacterales</taxon>
        <taxon>Ktedonobacteraceae</taxon>
        <taxon>Ktedonobacter</taxon>
    </lineage>
</organism>
<dbReference type="Gene3D" id="3.40.50.300">
    <property type="entry name" value="P-loop containing nucleotide triphosphate hydrolases"/>
    <property type="match status" value="1"/>
</dbReference>
<sequence length="82" mass="9065">MTKFDHQAYANLFARPFMPFTGLNDLIPTSPMVNTWPIQNLLPTGLTLLSGESRSGKTSLALQLMLNVVQGQSATFLILERV</sequence>
<dbReference type="RefSeq" id="WP_007911832.1">
    <property type="nucleotide sequence ID" value="NZ_ADVG01000002.1"/>
</dbReference>
<dbReference type="AlphaFoldDB" id="D6TMN8"/>
<comment type="caution">
    <text evidence="1">The sequence shown here is derived from an EMBL/GenBank/DDBJ whole genome shotgun (WGS) entry which is preliminary data.</text>
</comment>
<protein>
    <submittedName>
        <fullName evidence="1">Uncharacterized protein</fullName>
    </submittedName>
</protein>
<dbReference type="InParanoid" id="D6TMN8"/>
<gene>
    <name evidence="1" type="ORF">Krac_8359</name>
</gene>
<dbReference type="OrthoDB" id="165259at2"/>
<keyword evidence="2" id="KW-1185">Reference proteome</keyword>